<reference evidence="2 3" key="1">
    <citation type="journal article" date="2019" name="Int. J. Syst. Evol. Microbiol.">
        <title>The Global Catalogue of Microorganisms (GCM) 10K type strain sequencing project: providing services to taxonomists for standard genome sequencing and annotation.</title>
        <authorList>
            <consortium name="The Broad Institute Genomics Platform"/>
            <consortium name="The Broad Institute Genome Sequencing Center for Infectious Disease"/>
            <person name="Wu L."/>
            <person name="Ma J."/>
        </authorList>
    </citation>
    <scope>NUCLEOTIDE SEQUENCE [LARGE SCALE GENOMIC DNA]</scope>
    <source>
        <strain evidence="2 3">JCM 11574</strain>
    </source>
</reference>
<keyword evidence="3" id="KW-1185">Reference proteome</keyword>
<gene>
    <name evidence="2" type="ORF">GCM10010521_74530</name>
</gene>
<dbReference type="EMBL" id="BAAAVM010000168">
    <property type="protein sequence ID" value="GAA2785428.1"/>
    <property type="molecule type" value="Genomic_DNA"/>
</dbReference>
<organism evidence="2 3">
    <name type="scientific">Streptomyces rameus</name>
    <dbReference type="NCBI Taxonomy" id="68261"/>
    <lineage>
        <taxon>Bacteria</taxon>
        <taxon>Bacillati</taxon>
        <taxon>Actinomycetota</taxon>
        <taxon>Actinomycetes</taxon>
        <taxon>Kitasatosporales</taxon>
        <taxon>Streptomycetaceae</taxon>
        <taxon>Streptomyces</taxon>
    </lineage>
</organism>
<keyword evidence="1" id="KW-0812">Transmembrane</keyword>
<protein>
    <submittedName>
        <fullName evidence="2">Uncharacterized protein</fullName>
    </submittedName>
</protein>
<sequence>MSTLQVLTLFLALSMALHVGCGAAFTAWRAGTHPGTALLIGGSATGAACSLFLAAVSAYH</sequence>
<proteinExistence type="predicted"/>
<evidence type="ECO:0000313" key="2">
    <source>
        <dbReference type="EMBL" id="GAA2785428.1"/>
    </source>
</evidence>
<evidence type="ECO:0000256" key="1">
    <source>
        <dbReference type="SAM" id="Phobius"/>
    </source>
</evidence>
<dbReference type="Proteomes" id="UP001500893">
    <property type="component" value="Unassembled WGS sequence"/>
</dbReference>
<dbReference type="RefSeq" id="WP_345060723.1">
    <property type="nucleotide sequence ID" value="NZ_BAAAVM010000168.1"/>
</dbReference>
<keyword evidence="1" id="KW-0472">Membrane</keyword>
<keyword evidence="1" id="KW-1133">Transmembrane helix</keyword>
<accession>A0ABN3V9U2</accession>
<name>A0ABN3V9U2_9ACTN</name>
<comment type="caution">
    <text evidence="2">The sequence shown here is derived from an EMBL/GenBank/DDBJ whole genome shotgun (WGS) entry which is preliminary data.</text>
</comment>
<evidence type="ECO:0000313" key="3">
    <source>
        <dbReference type="Proteomes" id="UP001500893"/>
    </source>
</evidence>
<feature type="transmembrane region" description="Helical" evidence="1">
    <location>
        <begin position="38"/>
        <end position="59"/>
    </location>
</feature>